<proteinExistence type="predicted"/>
<protein>
    <submittedName>
        <fullName evidence="2">GP5 protein</fullName>
    </submittedName>
</protein>
<feature type="transmembrane region" description="Helical" evidence="1">
    <location>
        <begin position="121"/>
        <end position="142"/>
    </location>
</feature>
<evidence type="ECO:0000313" key="3">
    <source>
        <dbReference type="Proteomes" id="UP000165351"/>
    </source>
</evidence>
<dbReference type="Pfam" id="PF00951">
    <property type="entry name" value="Arteri_Gl"/>
    <property type="match status" value="1"/>
</dbReference>
<dbReference type="InterPro" id="IPR001332">
    <property type="entry name" value="Arteri_GP5"/>
</dbReference>
<dbReference type="EMBL" id="KR862293">
    <property type="protein sequence ID" value="ALS54107.1"/>
    <property type="molecule type" value="Genomic_RNA"/>
</dbReference>
<keyword evidence="1" id="KW-0472">Membrane</keyword>
<dbReference type="GO" id="GO:0019031">
    <property type="term" value="C:viral envelope"/>
    <property type="evidence" value="ECO:0007669"/>
    <property type="project" value="InterPro"/>
</dbReference>
<sequence>MLSASLLCCVLATLLTTCGVQAENSTSLFSNPSGFIHALQKTLISDSYVVNISICGALSIQNNTHWFQDYTQCNYTGANATNPSQAKPYPVTCYIHNYTGVNINHTRLALETYLAVPLATYYLSFFAATTAAFLDFLFWLGLSLTAAHYTSPAFIVYAPLALLFLIVFLKRIIINCLALRYAWTRHTNFIIDQSGRLFVNHDDCLIERNGKTVLGNQEVKVGKVILGGRLAHGIKSTHVEEWGW</sequence>
<name>A0A159D6L7_9NIDO</name>
<accession>A0A159D6L7</accession>
<feature type="transmembrane region" description="Helical" evidence="1">
    <location>
        <begin position="154"/>
        <end position="174"/>
    </location>
</feature>
<keyword evidence="1" id="KW-0812">Transmembrane</keyword>
<reference evidence="2 3" key="1">
    <citation type="journal article" date="2016" name="J. Virol.">
        <title>Arteriviruses, Pegiviruses, and Lentiviruses Are Common among Wild African Monkeys.</title>
        <authorList>
            <person name="Bailey A."/>
            <person name="Heimbruch K."/>
        </authorList>
    </citation>
    <scope>NUCLEOTIDE SEQUENCE [LARGE SCALE GENOMIC DNA]</scope>
    <source>
        <strain evidence="2">VSAC4004</strain>
    </source>
</reference>
<evidence type="ECO:0000313" key="2">
    <source>
        <dbReference type="EMBL" id="ALS54107.1"/>
    </source>
</evidence>
<evidence type="ECO:0000256" key="1">
    <source>
        <dbReference type="SAM" id="Phobius"/>
    </source>
</evidence>
<organism evidence="2 3">
    <name type="scientific">Free State vervet virus</name>
    <dbReference type="NCBI Taxonomy" id="1737586"/>
    <lineage>
        <taxon>Viruses</taxon>
        <taxon>Riboviria</taxon>
        <taxon>Orthornavirae</taxon>
        <taxon>Pisuviricota</taxon>
        <taxon>Pisoniviricetes</taxon>
        <taxon>Nidovirales</taxon>
        <taxon>Arnidovirineae</taxon>
        <taxon>Arteriviridae</taxon>
        <taxon>Simarterivirinae</taxon>
        <taxon>Epsilonarterivirus</taxon>
        <taxon>Sheartevirus</taxon>
        <taxon>Epsilonarterivirus safriver</taxon>
    </lineage>
</organism>
<dbReference type="Proteomes" id="UP000165351">
    <property type="component" value="Genome"/>
</dbReference>
<keyword evidence="1" id="KW-1133">Transmembrane helix</keyword>